<gene>
    <name evidence="1" type="primary">ilvM</name>
    <name evidence="1" type="ORF">ABUE30_10350</name>
</gene>
<sequence>MNQHSFAMQTRATPEVLERVLRVTRHRGFQIQSMQVDEIDNRQALRIRLTVYSERPISLLLNQLNKLIDVAQINELCTDQQQKWA</sequence>
<dbReference type="Pfam" id="PF13710">
    <property type="entry name" value="ACT_5"/>
    <property type="match status" value="1"/>
</dbReference>
<dbReference type="Gene3D" id="3.30.70.260">
    <property type="match status" value="1"/>
</dbReference>
<dbReference type="SUPFAM" id="SSF55021">
    <property type="entry name" value="ACT-like"/>
    <property type="match status" value="1"/>
</dbReference>
<protein>
    <submittedName>
        <fullName evidence="1">Acetolactate synthase 2 small subunit</fullName>
        <ecNumber evidence="1">2.2.1.6</ecNumber>
    </submittedName>
</protein>
<dbReference type="NCBIfam" id="NF008362">
    <property type="entry name" value="PRK11152.1"/>
    <property type="match status" value="1"/>
</dbReference>
<dbReference type="InterPro" id="IPR045865">
    <property type="entry name" value="ACT-like_dom_sf"/>
</dbReference>
<name>A0ABW9G890_9GAMM</name>
<keyword evidence="1" id="KW-0808">Transferase</keyword>
<reference evidence="1 2" key="1">
    <citation type="journal article" date="2013" name="Int. J. Syst. Evol. Microbiol.">
        <title>Celerinatantimonas yamalensis sp. nov., a cold-adapted diazotrophic bacterium from a cold permafrost brine.</title>
        <authorList>
            <person name="Shcherbakova V."/>
            <person name="Chuvilskaya N."/>
            <person name="Rivkina E."/>
            <person name="Demidov N."/>
            <person name="Uchaeva V."/>
            <person name="Suetin S."/>
            <person name="Suzina N."/>
            <person name="Gilichinsky D."/>
        </authorList>
    </citation>
    <scope>NUCLEOTIDE SEQUENCE [LARGE SCALE GENOMIC DNA]</scope>
    <source>
        <strain evidence="1 2">C7</strain>
    </source>
</reference>
<proteinExistence type="predicted"/>
<dbReference type="EMBL" id="JBEQCT010000004">
    <property type="protein sequence ID" value="MFM2485455.1"/>
    <property type="molecule type" value="Genomic_DNA"/>
</dbReference>
<keyword evidence="2" id="KW-1185">Reference proteome</keyword>
<comment type="caution">
    <text evidence="1">The sequence shown here is derived from an EMBL/GenBank/DDBJ whole genome shotgun (WGS) entry which is preliminary data.</text>
</comment>
<dbReference type="Proteomes" id="UP001629953">
    <property type="component" value="Unassembled WGS sequence"/>
</dbReference>
<organism evidence="1 2">
    <name type="scientific">Celerinatantimonas yamalensis</name>
    <dbReference type="NCBI Taxonomy" id="559956"/>
    <lineage>
        <taxon>Bacteria</taxon>
        <taxon>Pseudomonadati</taxon>
        <taxon>Pseudomonadota</taxon>
        <taxon>Gammaproteobacteria</taxon>
        <taxon>Celerinatantimonadaceae</taxon>
        <taxon>Celerinatantimonas</taxon>
    </lineage>
</organism>
<evidence type="ECO:0000313" key="1">
    <source>
        <dbReference type="EMBL" id="MFM2485455.1"/>
    </source>
</evidence>
<dbReference type="EC" id="2.2.1.6" evidence="1"/>
<evidence type="ECO:0000313" key="2">
    <source>
        <dbReference type="Proteomes" id="UP001629953"/>
    </source>
</evidence>
<dbReference type="GO" id="GO:0003984">
    <property type="term" value="F:acetolactate synthase activity"/>
    <property type="evidence" value="ECO:0007669"/>
    <property type="project" value="UniProtKB-EC"/>
</dbReference>
<dbReference type="RefSeq" id="WP_408623690.1">
    <property type="nucleotide sequence ID" value="NZ_JBEQCT010000004.1"/>
</dbReference>
<accession>A0ABW9G890</accession>